<evidence type="ECO:0000313" key="1">
    <source>
        <dbReference type="EMBL" id="GGF88592.1"/>
    </source>
</evidence>
<dbReference type="Proteomes" id="UP000637643">
    <property type="component" value="Unassembled WGS sequence"/>
</dbReference>
<name>A0A917CH67_9BACL</name>
<reference evidence="1" key="1">
    <citation type="journal article" date="2014" name="Int. J. Syst. Evol. Microbiol.">
        <title>Complete genome sequence of Corynebacterium casei LMG S-19264T (=DSM 44701T), isolated from a smear-ripened cheese.</title>
        <authorList>
            <consortium name="US DOE Joint Genome Institute (JGI-PGF)"/>
            <person name="Walter F."/>
            <person name="Albersmeier A."/>
            <person name="Kalinowski J."/>
            <person name="Ruckert C."/>
        </authorList>
    </citation>
    <scope>NUCLEOTIDE SEQUENCE</scope>
    <source>
        <strain evidence="1">CGMCC 1.16134</strain>
    </source>
</reference>
<accession>A0A917CH67</accession>
<evidence type="ECO:0000313" key="2">
    <source>
        <dbReference type="Proteomes" id="UP000637643"/>
    </source>
</evidence>
<gene>
    <name evidence="1" type="ORF">GCM10010912_37270</name>
</gene>
<organism evidence="1 2">
    <name type="scientific">Paenibacillus albidus</name>
    <dbReference type="NCBI Taxonomy" id="2041023"/>
    <lineage>
        <taxon>Bacteria</taxon>
        <taxon>Bacillati</taxon>
        <taxon>Bacillota</taxon>
        <taxon>Bacilli</taxon>
        <taxon>Bacillales</taxon>
        <taxon>Paenibacillaceae</taxon>
        <taxon>Paenibacillus</taxon>
    </lineage>
</organism>
<protein>
    <submittedName>
        <fullName evidence="1">Uncharacterized protein</fullName>
    </submittedName>
</protein>
<sequence length="267" mass="29990">MEWQKVLDKASKWNAEGQFEDTLKLLGASAPDRISGLSGQEDWRLAFRRQYIYAEALIFSSRISEASDAAAVLKELYEAGSERFGYAEDIYGCMEVITGIFALVQPDGDRREGLRKLGGILDRGHLPPNLTCRVQYYLAWADVQDYNLIDALCKLEGIGESGTPYEGRLVQELKRKIEALSELDFQALRREHRAFVEIGEEGARIMNLCLNAEGTLLAVMYSDGVLKLLNPEDGAELVLLAEARPLFREYTEYVSLAFSPCSRYLAV</sequence>
<dbReference type="AlphaFoldDB" id="A0A917CH67"/>
<keyword evidence="2" id="KW-1185">Reference proteome</keyword>
<proteinExistence type="predicted"/>
<reference evidence="1" key="2">
    <citation type="submission" date="2020-09" db="EMBL/GenBank/DDBJ databases">
        <authorList>
            <person name="Sun Q."/>
            <person name="Zhou Y."/>
        </authorList>
    </citation>
    <scope>NUCLEOTIDE SEQUENCE</scope>
    <source>
        <strain evidence="1">CGMCC 1.16134</strain>
    </source>
</reference>
<dbReference type="SUPFAM" id="SSF82171">
    <property type="entry name" value="DPP6 N-terminal domain-like"/>
    <property type="match status" value="1"/>
</dbReference>
<comment type="caution">
    <text evidence="1">The sequence shown here is derived from an EMBL/GenBank/DDBJ whole genome shotgun (WGS) entry which is preliminary data.</text>
</comment>
<dbReference type="EMBL" id="BMKR01000015">
    <property type="protein sequence ID" value="GGF88592.1"/>
    <property type="molecule type" value="Genomic_DNA"/>
</dbReference>
<dbReference type="RefSeq" id="WP_189027494.1">
    <property type="nucleotide sequence ID" value="NZ_BMKR01000015.1"/>
</dbReference>